<dbReference type="Pfam" id="PF08448">
    <property type="entry name" value="PAS_4"/>
    <property type="match status" value="1"/>
</dbReference>
<dbReference type="InterPro" id="IPR000014">
    <property type="entry name" value="PAS"/>
</dbReference>
<dbReference type="SMART" id="SM00052">
    <property type="entry name" value="EAL"/>
    <property type="match status" value="1"/>
</dbReference>
<dbReference type="InterPro" id="IPR043128">
    <property type="entry name" value="Rev_trsase/Diguanyl_cyclase"/>
</dbReference>
<dbReference type="InterPro" id="IPR000700">
    <property type="entry name" value="PAS-assoc_C"/>
</dbReference>
<dbReference type="SUPFAM" id="SSF141868">
    <property type="entry name" value="EAL domain-like"/>
    <property type="match status" value="1"/>
</dbReference>
<dbReference type="SUPFAM" id="SSF55073">
    <property type="entry name" value="Nucleotide cyclase"/>
    <property type="match status" value="1"/>
</dbReference>
<dbReference type="InterPro" id="IPR029787">
    <property type="entry name" value="Nucleotide_cyclase"/>
</dbReference>
<dbReference type="CDD" id="cd01949">
    <property type="entry name" value="GGDEF"/>
    <property type="match status" value="1"/>
</dbReference>
<reference evidence="1 2" key="1">
    <citation type="journal article" date="2018" name="Microbiol. Resour. Announc.">
        <title>Complete Genome Sequence of Acidithiobacillus ferridurans JCM 18981.</title>
        <authorList>
            <person name="Miyauchi T."/>
            <person name="Kouzuma A."/>
            <person name="Abe T."/>
            <person name="Watanabe K."/>
        </authorList>
    </citation>
    <scope>NUCLEOTIDE SEQUENCE [LARGE SCALE GENOMIC DNA]</scope>
    <source>
        <strain evidence="2">ATCC 33020 / DSM 29468 / JCM 18981 / 11Fe</strain>
    </source>
</reference>
<dbReference type="SUPFAM" id="SSF55781">
    <property type="entry name" value="GAF domain-like"/>
    <property type="match status" value="2"/>
</dbReference>
<dbReference type="PROSITE" id="PS50887">
    <property type="entry name" value="GGDEF"/>
    <property type="match status" value="1"/>
</dbReference>
<dbReference type="InterPro" id="IPR000160">
    <property type="entry name" value="GGDEF_dom"/>
</dbReference>
<protein>
    <submittedName>
        <fullName evidence="1">Putative signaling protein</fullName>
    </submittedName>
</protein>
<dbReference type="SMART" id="SM00091">
    <property type="entry name" value="PAS"/>
    <property type="match status" value="2"/>
</dbReference>
<dbReference type="PROSITE" id="PS50113">
    <property type="entry name" value="PAC"/>
    <property type="match status" value="1"/>
</dbReference>
<dbReference type="Pfam" id="PF13426">
    <property type="entry name" value="PAS_9"/>
    <property type="match status" value="1"/>
</dbReference>
<dbReference type="SMART" id="SM00086">
    <property type="entry name" value="PAC"/>
    <property type="match status" value="1"/>
</dbReference>
<dbReference type="EMBL" id="AP018795">
    <property type="protein sequence ID" value="BBF66275.1"/>
    <property type="molecule type" value="Genomic_DNA"/>
</dbReference>
<sequence length="1145" mass="127145">MTAPDTANFLTLDALLTKINQMISGAEDESVLLQHICEIAVQQSGLKLAFVSRPDTQGRFQFLAAAGQVGYLKDLFISSDAQIPEGQGPAARAWREARVYFGTNFTKEPFLAPWKKRAQAYGLADSATLPIFRDGKVWAILSVYRGDEAQFDDALQTILQQLSLQISQGLERLQDVQRLRFLRASVEALEDGVTIADPQRHLIYVNQAFLKLTGYAMKEVLGRDCKFLQAPQTDAQTVRQIAIALAQEQSYTGDILNQRKDGTLFWNRLHIDPVLNDQGALTGFIGLQRDITQERENRNLIQTLLDNAAVGITVVRQRQIVQCNQHLAGMIGLSPERVIGQSTRLFYPDEATWERIGQAYAELLQTGSTIIRHVMLAHYHNQNPPVVDAFVKLLDDQETSIWTVVDVTESVQQAQQLKKLQNIYQALTVEADILLQGRNVQDMLETTCTRLGEMGIFHTVGVVRPDAQGRVRVLAGAGPGIEMMQPFQIHVDDPSSMSARAWREQRTIVHSDFSSSQADRPWGQVLATSGWVSALATPVWRDGTPFAVIKFISTEQVFDADTTTACERLASLLGHSLDEHDLKEHLRLLQEQEAKIARTDLLTGLPNRRFLEIQMEQAMARAERHNQLLAVCMLDLDGFKPVNDTYGHGAGDEVLVALGKRLSEALRKSDFVARLGGDEFVLLVEDLEDLDDLANIMKKIEDTITAPIPLINGKSVQIGASMGVALYPFGDTDTGDKLLRLADQAMYESKANKAARERFWVLFGEEVQKEKCTPGQQLLDAGALEVWYQPVLDSRTRRVVGVEALARLRDTDGTLWTPAEFLPQLQIGNLSDLTGKVLAQSLADLSLLDAHGWSLWVSVNLDPRSVSEGCITCLQEMIAQSTVDPSRITLEILEGDDFLEQQKALDHLLEIKALGVRLALDDVGSAYSSLLRIKDLPIDEIKLDQSFIRSLEQRPQDLHFVGTIQDLAAGMGVDLVVEGVETEDILDAIIVTGAQFLQGYAIAKPMPLSELQAFLQRPPCHGRPHPTSLLGFYAKQIAAHNALKKAMLHTPHLIDYVAVADATICPGHNHIRRLGIGDHKRLERLHQEYHQSIAAMGERSISSPNNGDWSDVDSAENAFEQAIIGAYWYKKMEDGNPACEAEKPT</sequence>
<dbReference type="PROSITE" id="PS50883">
    <property type="entry name" value="EAL"/>
    <property type="match status" value="1"/>
</dbReference>
<dbReference type="KEGG" id="afj:AFERRID_24930"/>
<dbReference type="Gene3D" id="3.30.450.40">
    <property type="match status" value="2"/>
</dbReference>
<dbReference type="InterPro" id="IPR001610">
    <property type="entry name" value="PAC"/>
</dbReference>
<dbReference type="PANTHER" id="PTHR44757:SF2">
    <property type="entry name" value="BIOFILM ARCHITECTURE MAINTENANCE PROTEIN MBAA"/>
    <property type="match status" value="1"/>
</dbReference>
<dbReference type="GO" id="GO:0003824">
    <property type="term" value="F:catalytic activity"/>
    <property type="evidence" value="ECO:0007669"/>
    <property type="project" value="UniProtKB-ARBA"/>
</dbReference>
<dbReference type="Gene3D" id="3.20.20.450">
    <property type="entry name" value="EAL domain"/>
    <property type="match status" value="1"/>
</dbReference>
<dbReference type="InterPro" id="IPR052155">
    <property type="entry name" value="Biofilm_reg_signaling"/>
</dbReference>
<keyword evidence="2" id="KW-1185">Reference proteome</keyword>
<dbReference type="SMART" id="SM00065">
    <property type="entry name" value="GAF"/>
    <property type="match status" value="2"/>
</dbReference>
<evidence type="ECO:0000313" key="1">
    <source>
        <dbReference type="EMBL" id="BBF66275.1"/>
    </source>
</evidence>
<dbReference type="NCBIfam" id="TIGR00229">
    <property type="entry name" value="sensory_box"/>
    <property type="match status" value="1"/>
</dbReference>
<dbReference type="PROSITE" id="PS50112">
    <property type="entry name" value="PAS"/>
    <property type="match status" value="1"/>
</dbReference>
<dbReference type="InterPro" id="IPR013656">
    <property type="entry name" value="PAS_4"/>
</dbReference>
<dbReference type="CDD" id="cd01948">
    <property type="entry name" value="EAL"/>
    <property type="match status" value="1"/>
</dbReference>
<dbReference type="Pfam" id="PF13185">
    <property type="entry name" value="GAF_2"/>
    <property type="match status" value="2"/>
</dbReference>
<dbReference type="InterPro" id="IPR029016">
    <property type="entry name" value="GAF-like_dom_sf"/>
</dbReference>
<dbReference type="InterPro" id="IPR001633">
    <property type="entry name" value="EAL_dom"/>
</dbReference>
<dbReference type="InterPro" id="IPR035965">
    <property type="entry name" value="PAS-like_dom_sf"/>
</dbReference>
<organism evidence="1 2">
    <name type="scientific">Acidithiobacillus ferridurans</name>
    <dbReference type="NCBI Taxonomy" id="1232575"/>
    <lineage>
        <taxon>Bacteria</taxon>
        <taxon>Pseudomonadati</taxon>
        <taxon>Pseudomonadota</taxon>
        <taxon>Acidithiobacillia</taxon>
        <taxon>Acidithiobacillales</taxon>
        <taxon>Acidithiobacillaceae</taxon>
        <taxon>Acidithiobacillus</taxon>
    </lineage>
</organism>
<dbReference type="Gene3D" id="3.30.70.270">
    <property type="match status" value="1"/>
</dbReference>
<dbReference type="Proteomes" id="UP000280188">
    <property type="component" value="Chromosome"/>
</dbReference>
<dbReference type="Gene3D" id="3.30.450.20">
    <property type="entry name" value="PAS domain"/>
    <property type="match status" value="2"/>
</dbReference>
<gene>
    <name evidence="1" type="ORF">AFERRID_24930</name>
</gene>
<dbReference type="Pfam" id="PF00563">
    <property type="entry name" value="EAL"/>
    <property type="match status" value="1"/>
</dbReference>
<dbReference type="NCBIfam" id="TIGR00254">
    <property type="entry name" value="GGDEF"/>
    <property type="match status" value="1"/>
</dbReference>
<dbReference type="RefSeq" id="WP_126605331.1">
    <property type="nucleotide sequence ID" value="NZ_AP018795.1"/>
</dbReference>
<dbReference type="SMART" id="SM00267">
    <property type="entry name" value="GGDEF"/>
    <property type="match status" value="1"/>
</dbReference>
<dbReference type="Pfam" id="PF00990">
    <property type="entry name" value="GGDEF"/>
    <property type="match status" value="1"/>
</dbReference>
<dbReference type="FunFam" id="3.30.70.270:FF:000001">
    <property type="entry name" value="Diguanylate cyclase domain protein"/>
    <property type="match status" value="1"/>
</dbReference>
<dbReference type="InterPro" id="IPR003018">
    <property type="entry name" value="GAF"/>
</dbReference>
<evidence type="ECO:0000313" key="2">
    <source>
        <dbReference type="Proteomes" id="UP000280188"/>
    </source>
</evidence>
<dbReference type="PANTHER" id="PTHR44757">
    <property type="entry name" value="DIGUANYLATE CYCLASE DGCP"/>
    <property type="match status" value="1"/>
</dbReference>
<dbReference type="InterPro" id="IPR035919">
    <property type="entry name" value="EAL_sf"/>
</dbReference>
<proteinExistence type="predicted"/>
<name>A0A2Z6INM1_ACIFI</name>
<accession>A0A2Z6INM1</accession>
<dbReference type="CDD" id="cd00130">
    <property type="entry name" value="PAS"/>
    <property type="match status" value="1"/>
</dbReference>
<dbReference type="AlphaFoldDB" id="A0A2Z6INM1"/>
<dbReference type="SUPFAM" id="SSF55785">
    <property type="entry name" value="PYP-like sensor domain (PAS domain)"/>
    <property type="match status" value="2"/>
</dbReference>